<reference evidence="2" key="1">
    <citation type="submission" date="2021-05" db="EMBL/GenBank/DDBJ databases">
        <authorList>
            <person name="Tanabe Y."/>
        </authorList>
    </citation>
    <scope>NUCLEOTIDE SEQUENCE</scope>
    <source>
        <strain evidence="2">BOTRYCO-1</strain>
    </source>
</reference>
<protein>
    <recommendedName>
        <fullName evidence="4">Post-segregation antitoxin CcdA</fullName>
    </recommendedName>
</protein>
<dbReference type="InterPro" id="IPR009956">
    <property type="entry name" value="Post-segregation_anti-tox_CcdA"/>
</dbReference>
<comment type="caution">
    <text evidence="2">The sequence shown here is derived from an EMBL/GenBank/DDBJ whole genome shotgun (WGS) entry which is preliminary data.</text>
</comment>
<accession>A0ABQ4PWY0</accession>
<dbReference type="Pfam" id="PF07362">
    <property type="entry name" value="CcdA"/>
    <property type="match status" value="1"/>
</dbReference>
<keyword evidence="1" id="KW-1277">Toxin-antitoxin system</keyword>
<evidence type="ECO:0000313" key="2">
    <source>
        <dbReference type="EMBL" id="GIU67456.1"/>
    </source>
</evidence>
<sequence length="82" mass="9144">MRMTHAHKNLKRQAVNVSLPAELVHNARRLSVNISAVAEAALAKTVQDVEFQAWSSANKGGFEALNELIEHEGLPLKRLRLF</sequence>
<organism evidence="2 3">
    <name type="scientific">Candidatus Phycosocius spiralis</name>
    <dbReference type="NCBI Taxonomy" id="2815099"/>
    <lineage>
        <taxon>Bacteria</taxon>
        <taxon>Pseudomonadati</taxon>
        <taxon>Pseudomonadota</taxon>
        <taxon>Alphaproteobacteria</taxon>
        <taxon>Caulobacterales</taxon>
        <taxon>Caulobacterales incertae sedis</taxon>
        <taxon>Candidatus Phycosocius</taxon>
    </lineage>
</organism>
<evidence type="ECO:0000256" key="1">
    <source>
        <dbReference type="ARBA" id="ARBA00022649"/>
    </source>
</evidence>
<gene>
    <name evidence="2" type="ORF">PsB1_1610</name>
</gene>
<proteinExistence type="predicted"/>
<name>A0ABQ4PWY0_9PROT</name>
<dbReference type="EMBL" id="BPFZ01000010">
    <property type="protein sequence ID" value="GIU67456.1"/>
    <property type="molecule type" value="Genomic_DNA"/>
</dbReference>
<evidence type="ECO:0008006" key="4">
    <source>
        <dbReference type="Google" id="ProtNLM"/>
    </source>
</evidence>
<keyword evidence="3" id="KW-1185">Reference proteome</keyword>
<evidence type="ECO:0000313" key="3">
    <source>
        <dbReference type="Proteomes" id="UP001161064"/>
    </source>
</evidence>
<reference evidence="2" key="2">
    <citation type="journal article" date="2023" name="ISME Commun">
        <title>Characterization of a bloom-associated alphaproteobacterial lineage, 'Candidatus Phycosocius': insights into freshwater algal-bacterial interactions.</title>
        <authorList>
            <person name="Tanabe Y."/>
            <person name="Yamaguchi H."/>
            <person name="Yoshida M."/>
            <person name="Kai A."/>
            <person name="Okazaki Y."/>
        </authorList>
    </citation>
    <scope>NUCLEOTIDE SEQUENCE</scope>
    <source>
        <strain evidence="2">BOTRYCO-1</strain>
    </source>
</reference>
<dbReference type="Proteomes" id="UP001161064">
    <property type="component" value="Unassembled WGS sequence"/>
</dbReference>